<organism evidence="6 7">
    <name type="scientific">Bordetella bronchialis</name>
    <dbReference type="NCBI Taxonomy" id="463025"/>
    <lineage>
        <taxon>Bacteria</taxon>
        <taxon>Pseudomonadati</taxon>
        <taxon>Pseudomonadota</taxon>
        <taxon>Betaproteobacteria</taxon>
        <taxon>Burkholderiales</taxon>
        <taxon>Alcaligenaceae</taxon>
        <taxon>Bordetella</taxon>
    </lineage>
</organism>
<dbReference type="PANTHER" id="PTHR30024">
    <property type="entry name" value="ALIPHATIC SULFONATES-BINDING PROTEIN-RELATED"/>
    <property type="match status" value="1"/>
</dbReference>
<reference evidence="6 7" key="1">
    <citation type="submission" date="2016-06" db="EMBL/GenBank/DDBJ databases">
        <title>Complete genome sequences of Bordetella bronchialis and Bordetella flabilis.</title>
        <authorList>
            <person name="LiPuma J.J."/>
            <person name="Spilker T."/>
        </authorList>
    </citation>
    <scope>NUCLEOTIDE SEQUENCE [LARGE SCALE GENOMIC DNA]</scope>
    <source>
        <strain evidence="6 7">AU17976</strain>
    </source>
</reference>
<name>A0A193FY12_9BORD</name>
<proteinExistence type="inferred from homology"/>
<comment type="subcellular location">
    <subcellularLocation>
        <location evidence="1">Periplasm</location>
    </subcellularLocation>
</comment>
<feature type="signal peptide" evidence="4">
    <location>
        <begin position="1"/>
        <end position="25"/>
    </location>
</feature>
<evidence type="ECO:0000256" key="4">
    <source>
        <dbReference type="SAM" id="SignalP"/>
    </source>
</evidence>
<dbReference type="EMBL" id="CP016171">
    <property type="protein sequence ID" value="ANN72071.1"/>
    <property type="molecule type" value="Genomic_DNA"/>
</dbReference>
<comment type="similarity">
    <text evidence="2">Belongs to the bacterial solute-binding protein SsuA/TauA family.</text>
</comment>
<sequence>MLWRKPLFAALLALAALAGPAGALAADKVRIGYWSSGVSLGFGAVLEATPFLKQQNLEVEFFRFPDVNAPLRALASNSIDLAYGAPAAGVFSSAAEGVPLKVFAATQPADVQFVVPEGSPIKSLDQLRGKKVGMSPAGSSVAVIAGAILAGNHGIKPNDFSLVGGNESRLAQFLVQKQVDAAALRSVTVAQLNELKVTRLGSFADEWRKLTKSDSVPYIGIGAVRSEYVQAHPDVVARVIVAMRNALAWAQSHQPEVIAILQKSANLPENDAKVYAGLWNDMYRIAFEPADIDTLKREHQVFTETGVIKGALKDDLFVTGPWQQAKSIK</sequence>
<dbReference type="InterPro" id="IPR015168">
    <property type="entry name" value="SsuA/THI5"/>
</dbReference>
<feature type="chain" id="PRO_5008258444" evidence="4">
    <location>
        <begin position="26"/>
        <end position="329"/>
    </location>
</feature>
<dbReference type="GO" id="GO:0042597">
    <property type="term" value="C:periplasmic space"/>
    <property type="evidence" value="ECO:0007669"/>
    <property type="project" value="UniProtKB-SubCell"/>
</dbReference>
<dbReference type="AlphaFoldDB" id="A0A193FY12"/>
<evidence type="ECO:0000313" key="7">
    <source>
        <dbReference type="Proteomes" id="UP000092213"/>
    </source>
</evidence>
<dbReference type="RefSeq" id="WP_066669572.1">
    <property type="nucleotide sequence ID" value="NZ_CP016171.1"/>
</dbReference>
<gene>
    <name evidence="6" type="ORF">BAU08_12635</name>
</gene>
<keyword evidence="3 4" id="KW-0732">Signal</keyword>
<protein>
    <submittedName>
        <fullName evidence="6">Nitrate ABC transporter substrate-binding protein</fullName>
    </submittedName>
</protein>
<dbReference type="Pfam" id="PF09084">
    <property type="entry name" value="NMT1"/>
    <property type="match status" value="1"/>
</dbReference>
<evidence type="ECO:0000256" key="1">
    <source>
        <dbReference type="ARBA" id="ARBA00004418"/>
    </source>
</evidence>
<dbReference type="Gene3D" id="3.40.190.10">
    <property type="entry name" value="Periplasmic binding protein-like II"/>
    <property type="match status" value="2"/>
</dbReference>
<dbReference type="PANTHER" id="PTHR30024:SF47">
    <property type="entry name" value="TAURINE-BINDING PERIPLASMIC PROTEIN"/>
    <property type="match status" value="1"/>
</dbReference>
<feature type="domain" description="Solute-binding protein family 3/N-terminal" evidence="5">
    <location>
        <begin position="28"/>
        <end position="253"/>
    </location>
</feature>
<dbReference type="SMART" id="SM00062">
    <property type="entry name" value="PBPb"/>
    <property type="match status" value="1"/>
</dbReference>
<accession>A0A193FY12</accession>
<dbReference type="InterPro" id="IPR001638">
    <property type="entry name" value="Solute-binding_3/MltF_N"/>
</dbReference>
<dbReference type="SUPFAM" id="SSF53850">
    <property type="entry name" value="Periplasmic binding protein-like II"/>
    <property type="match status" value="1"/>
</dbReference>
<dbReference type="STRING" id="463025.BAU08_12635"/>
<evidence type="ECO:0000313" key="6">
    <source>
        <dbReference type="EMBL" id="ANN72071.1"/>
    </source>
</evidence>
<dbReference type="Proteomes" id="UP000092213">
    <property type="component" value="Chromosome"/>
</dbReference>
<evidence type="ECO:0000256" key="2">
    <source>
        <dbReference type="ARBA" id="ARBA00010742"/>
    </source>
</evidence>
<evidence type="ECO:0000259" key="5">
    <source>
        <dbReference type="SMART" id="SM00062"/>
    </source>
</evidence>
<evidence type="ECO:0000256" key="3">
    <source>
        <dbReference type="ARBA" id="ARBA00022729"/>
    </source>
</evidence>